<organism evidence="1 2">
    <name type="scientific">Burkholderia humptydooensis</name>
    <dbReference type="NCBI Taxonomy" id="430531"/>
    <lineage>
        <taxon>Bacteria</taxon>
        <taxon>Pseudomonadati</taxon>
        <taxon>Pseudomonadota</taxon>
        <taxon>Betaproteobacteria</taxon>
        <taxon>Burkholderiales</taxon>
        <taxon>Burkholderiaceae</taxon>
        <taxon>Burkholderia</taxon>
        <taxon>pseudomallei group</taxon>
    </lineage>
</organism>
<dbReference type="RefSeq" id="WP_006025653.1">
    <property type="nucleotide sequence ID" value="NZ_CM003626.1"/>
</dbReference>
<reference evidence="1 2" key="1">
    <citation type="submission" date="2020-12" db="EMBL/GenBank/DDBJ databases">
        <title>FDA dAtabase for Regulatory Grade micrObial Sequences (FDA-ARGOS): Supporting development and validation of Infectious Disease Dx tests.</title>
        <authorList>
            <person name="Nelson B."/>
            <person name="Plummer A."/>
            <person name="Tallon L."/>
            <person name="Sadzewicz L."/>
            <person name="Zhao X."/>
            <person name="Boylan J."/>
            <person name="Ott S."/>
            <person name="Bowen H."/>
            <person name="Vavikolanu K."/>
            <person name="Mehta A."/>
            <person name="Aluvathingal J."/>
            <person name="Nadendla S."/>
            <person name="Myers T."/>
            <person name="Yan Y."/>
            <person name="Sichtig H."/>
        </authorList>
    </citation>
    <scope>NUCLEOTIDE SEQUENCE [LARGE SCALE GENOMIC DNA]</scope>
    <source>
        <strain evidence="1 2">FDAARGOS_899</strain>
    </source>
</reference>
<accession>A0A7U4P2P1</accession>
<sequence>MESRHLIDMANQIGAFFASMPDHDEAVAGIADHIRRFWEPRMRRALLAALDDPHDEAAQSVAPIVREAIDRHRASLEPAPASPVAPHAA</sequence>
<dbReference type="InterPro" id="IPR021074">
    <property type="entry name" value="Formate_DH_dsu"/>
</dbReference>
<dbReference type="AlphaFoldDB" id="A0A7U4P2P1"/>
<dbReference type="Proteomes" id="UP000594943">
    <property type="component" value="Chromosome 1"/>
</dbReference>
<dbReference type="EMBL" id="CP065686">
    <property type="protein sequence ID" value="QPS42929.1"/>
    <property type="molecule type" value="Genomic_DNA"/>
</dbReference>
<evidence type="ECO:0000313" key="2">
    <source>
        <dbReference type="Proteomes" id="UP000594943"/>
    </source>
</evidence>
<dbReference type="KEGG" id="bhg:I6G56_15275"/>
<proteinExistence type="predicted"/>
<accession>A0A7T2TZY5</accession>
<evidence type="ECO:0000313" key="1">
    <source>
        <dbReference type="EMBL" id="QPS42929.1"/>
    </source>
</evidence>
<dbReference type="Pfam" id="PF11390">
    <property type="entry name" value="FdsD"/>
    <property type="match status" value="1"/>
</dbReference>
<name>A0A7U4P2P1_9BURK</name>
<gene>
    <name evidence="1" type="ORF">I6G56_15275</name>
</gene>
<protein>
    <submittedName>
        <fullName evidence="1">Formate dehydrogenase subunit delta</fullName>
    </submittedName>
</protein>